<gene>
    <name evidence="2" type="primary">AVEN_166255_1</name>
    <name evidence="2" type="ORF">TNCT_670931</name>
</gene>
<evidence type="ECO:0000256" key="1">
    <source>
        <dbReference type="SAM" id="MobiDB-lite"/>
    </source>
</evidence>
<evidence type="ECO:0000313" key="2">
    <source>
        <dbReference type="EMBL" id="GFR29537.1"/>
    </source>
</evidence>
<reference evidence="2" key="1">
    <citation type="submission" date="2020-07" db="EMBL/GenBank/DDBJ databases">
        <title>Multicomponent nature underlies the extraordinary mechanical properties of spider dragline silk.</title>
        <authorList>
            <person name="Kono N."/>
            <person name="Nakamura H."/>
            <person name="Mori M."/>
            <person name="Yoshida Y."/>
            <person name="Ohtoshi R."/>
            <person name="Malay A.D."/>
            <person name="Moran D.A.P."/>
            <person name="Tomita M."/>
            <person name="Numata K."/>
            <person name="Arakawa K."/>
        </authorList>
    </citation>
    <scope>NUCLEOTIDE SEQUENCE</scope>
</reference>
<sequence length="175" mass="20220">MLHTIYLLHTTTKCLDYLCDDDKKEKNWIPDLLESGLMYKVMHVVSNLADNNKNLLFSANNNCVEQFNSIVAKFIGGKRINFCLRGSYLARCSGAVISHNARSFMSSVHKNMYNTSPGNFVKSIERKRENDILRRKRKTSRRRCRKSLFLDKKSNKNYGVNAQKPDLSESTFSQK</sequence>
<accession>A0A8X6HSX5</accession>
<organism evidence="2 3">
    <name type="scientific">Trichonephila clavata</name>
    <name type="common">Joro spider</name>
    <name type="synonym">Nephila clavata</name>
    <dbReference type="NCBI Taxonomy" id="2740835"/>
    <lineage>
        <taxon>Eukaryota</taxon>
        <taxon>Metazoa</taxon>
        <taxon>Ecdysozoa</taxon>
        <taxon>Arthropoda</taxon>
        <taxon>Chelicerata</taxon>
        <taxon>Arachnida</taxon>
        <taxon>Araneae</taxon>
        <taxon>Araneomorphae</taxon>
        <taxon>Entelegynae</taxon>
        <taxon>Araneoidea</taxon>
        <taxon>Nephilidae</taxon>
        <taxon>Trichonephila</taxon>
    </lineage>
</organism>
<dbReference type="EMBL" id="BMAO01039173">
    <property type="protein sequence ID" value="GFR29537.1"/>
    <property type="molecule type" value="Genomic_DNA"/>
</dbReference>
<dbReference type="Proteomes" id="UP000887116">
    <property type="component" value="Unassembled WGS sequence"/>
</dbReference>
<dbReference type="OrthoDB" id="6435082at2759"/>
<feature type="region of interest" description="Disordered" evidence="1">
    <location>
        <begin position="155"/>
        <end position="175"/>
    </location>
</feature>
<comment type="caution">
    <text evidence="2">The sequence shown here is derived from an EMBL/GenBank/DDBJ whole genome shotgun (WGS) entry which is preliminary data.</text>
</comment>
<keyword evidence="3" id="KW-1185">Reference proteome</keyword>
<dbReference type="AlphaFoldDB" id="A0A8X6HSX5"/>
<evidence type="ECO:0000313" key="3">
    <source>
        <dbReference type="Proteomes" id="UP000887116"/>
    </source>
</evidence>
<proteinExistence type="predicted"/>
<protein>
    <submittedName>
        <fullName evidence="2">YqaJ domain-containing protein</fullName>
    </submittedName>
</protein>
<name>A0A8X6HSX5_TRICU</name>